<dbReference type="OrthoDB" id="7497539at2"/>
<dbReference type="AlphaFoldDB" id="A0A4Y3TYQ6"/>
<name>A0A4Y3TYQ6_9PROT</name>
<dbReference type="Pfam" id="PF04865">
    <property type="entry name" value="Baseplate_J"/>
    <property type="match status" value="1"/>
</dbReference>
<organism evidence="2 3">
    <name type="scientific">Acetobacter peroxydans</name>
    <dbReference type="NCBI Taxonomy" id="104098"/>
    <lineage>
        <taxon>Bacteria</taxon>
        <taxon>Pseudomonadati</taxon>
        <taxon>Pseudomonadota</taxon>
        <taxon>Alphaproteobacteria</taxon>
        <taxon>Acetobacterales</taxon>
        <taxon>Acetobacteraceae</taxon>
        <taxon>Acetobacter</taxon>
    </lineage>
</organism>
<keyword evidence="3" id="KW-1185">Reference proteome</keyword>
<evidence type="ECO:0000313" key="2">
    <source>
        <dbReference type="EMBL" id="GEB86337.1"/>
    </source>
</evidence>
<dbReference type="RefSeq" id="WP_141377390.1">
    <property type="nucleotide sequence ID" value="NZ_BAPL01000010.1"/>
</dbReference>
<dbReference type="Proteomes" id="UP000317730">
    <property type="component" value="Unassembled WGS sequence"/>
</dbReference>
<protein>
    <recommendedName>
        <fullName evidence="1">Baseplate protein J-like barrel domain-containing protein</fullName>
    </recommendedName>
</protein>
<reference evidence="2 3" key="1">
    <citation type="submission" date="2019-06" db="EMBL/GenBank/DDBJ databases">
        <title>Whole genome shotgun sequence of Acetobacter peroxydans NBRC 13755.</title>
        <authorList>
            <person name="Hosoyama A."/>
            <person name="Uohara A."/>
            <person name="Ohji S."/>
            <person name="Ichikawa N."/>
        </authorList>
    </citation>
    <scope>NUCLEOTIDE SEQUENCE [LARGE SCALE GENOMIC DNA]</scope>
    <source>
        <strain evidence="2 3">NBRC 13755</strain>
    </source>
</reference>
<dbReference type="InterPro" id="IPR006949">
    <property type="entry name" value="Barrel_Baseplate_J-like"/>
</dbReference>
<sequence>MPDSSSTGTTSVPSPSFTDAGFVAPAESDILTGALADLNAAMGGNLNTDLSTPQGQLAMSFTAALGDAYDQFLAILNGVDPERAFGRLQDAIGNIYFMSRKGATATVVTGVCTGAAGVVVPAGTLVQDAGGYTYAADGAITLDATGTATGTFSCTTLGAIDCAANSISLYQSVTGLTSITNPAAGVTGSDEEGRAAFETRRAASVAGNSVGSLNAIAGAVSAVEGVVAVYVADNGTAAAVTTGGVSLAAHSLYVCVSGGTDEAVALAILSKKPPGSAYTGTTTVTVTDPNSAYQTAPSYAVSFTRATATPLYFGVTIKAGSSVPSTAATQIQAAILAAFEADGGDAGIIGGTVYASAYYAAVAALGTWAKIVEITVGTTAGPTGFTAALNINQIPTLDTAAITVTVA</sequence>
<proteinExistence type="predicted"/>
<comment type="caution">
    <text evidence="2">The sequence shown here is derived from an EMBL/GenBank/DDBJ whole genome shotgun (WGS) entry which is preliminary data.</text>
</comment>
<gene>
    <name evidence="2" type="ORF">APE01nite_21340</name>
</gene>
<evidence type="ECO:0000313" key="3">
    <source>
        <dbReference type="Proteomes" id="UP000317730"/>
    </source>
</evidence>
<evidence type="ECO:0000259" key="1">
    <source>
        <dbReference type="Pfam" id="PF04865"/>
    </source>
</evidence>
<feature type="domain" description="Baseplate protein J-like barrel" evidence="1">
    <location>
        <begin position="112"/>
        <end position="188"/>
    </location>
</feature>
<dbReference type="EMBL" id="BJMV01000012">
    <property type="protein sequence ID" value="GEB86337.1"/>
    <property type="molecule type" value="Genomic_DNA"/>
</dbReference>
<accession>A0A4Y3TYQ6</accession>